<name>A0ABQ5JVS7_9EUKA</name>
<feature type="region of interest" description="Disordered" evidence="1">
    <location>
        <begin position="117"/>
        <end position="149"/>
    </location>
</feature>
<evidence type="ECO:0008006" key="4">
    <source>
        <dbReference type="Google" id="ProtNLM"/>
    </source>
</evidence>
<dbReference type="PANTHER" id="PTHR16320:SF1">
    <property type="entry name" value="SPHINGOMYELINASE DDB_G0288017"/>
    <property type="match status" value="1"/>
</dbReference>
<reference evidence="2" key="1">
    <citation type="submission" date="2022-03" db="EMBL/GenBank/DDBJ databases">
        <title>Draft genome sequence of Aduncisulcus paluster, a free-living microaerophilic Fornicata.</title>
        <authorList>
            <person name="Yuyama I."/>
            <person name="Kume K."/>
            <person name="Tamura T."/>
            <person name="Inagaki Y."/>
            <person name="Hashimoto T."/>
        </authorList>
    </citation>
    <scope>NUCLEOTIDE SEQUENCE</scope>
    <source>
        <strain evidence="2">NY0171</strain>
    </source>
</reference>
<keyword evidence="3" id="KW-1185">Reference proteome</keyword>
<evidence type="ECO:0000256" key="1">
    <source>
        <dbReference type="SAM" id="MobiDB-lite"/>
    </source>
</evidence>
<dbReference type="EMBL" id="BQXS01012030">
    <property type="protein sequence ID" value="GKT19228.1"/>
    <property type="molecule type" value="Genomic_DNA"/>
</dbReference>
<dbReference type="PANTHER" id="PTHR16320">
    <property type="entry name" value="SPHINGOMYELINASE FAMILY MEMBER"/>
    <property type="match status" value="1"/>
</dbReference>
<sequence>MAYKRAEHLDRKGRKYISFPESKRKTKFVDSGCVIFSKYPIVSSLCDEFEAFGSGIDGNVCKGVVYACLDISGDNMISKESLSEVKLDDLAASCRGISSRDLGDTSVESSTVVVDASPDEAMSQERSVPKKMHPDSQLHTHRLSTRGGSSPCKQYVHIFNTHLQASYRTDPASTIPTGSGLNKDARYKQLREMCGFISECVKSHPFSPIFVCGDFNINTLEFDMNRIILSEIVKDRLYELKCSHPRTSIYVPYTDCKHILFNTFSTSSDPSQSVPYCDQKQCSALGSEVCSQESSNPSVPCVPQGYDRGIEEDELPPPAKMHEMKIEEKSETVAPLLEQGSIEADKSRIDKYKYQAEPLPCVHSSGPTHSKLVTSSVSLLSSKITSPFEESIREGIGHVHGIDIHPDMIDEDVILRESISPLFGFFPPLSMSYLMSFHSSDKSGVSSKISSMVDVTKKLYSLSAVHPFSLAVSSALLYSSCVSAKSDVPANMWKEIPSLFPPSIGISEDNEEYNGFKFVLSHIPIHNNRKPFMKFYKHSTNPSFISSIVHPHPHCVTAPLPASVSGSSASSTSSSSSNITSSPTSVHPSSFFCSKTRWMIEVSDGVYEPSASYPIEISSSYTAHDLLYEAYHAHPVTFGDIFLTHPDVLNDICHTSSVTAQIIPCEPCQDHDHKSSSSPTSLSQSSIRQYIHSTRHSSKQEKKSMMCQASLVKKSLSTSIWMPYLNRACSMCNCVAVPRDVCLYGNEDAMTMQRLDYVWLLEPFKRRRNICECVGGNVISSIDSDSRKEKGIEAPLHSLKDHCHAFGDSKSLFYLHDGKSTLSKVDEFLDKSPEHVLSVVSVKCQVIPFIIPYSGDYITRQGSDHNAVEITVSYRWSKFY</sequence>
<organism evidence="2 3">
    <name type="scientific">Aduncisulcus paluster</name>
    <dbReference type="NCBI Taxonomy" id="2918883"/>
    <lineage>
        <taxon>Eukaryota</taxon>
        <taxon>Metamonada</taxon>
        <taxon>Carpediemonas-like organisms</taxon>
        <taxon>Aduncisulcus</taxon>
    </lineage>
</organism>
<dbReference type="Proteomes" id="UP001057375">
    <property type="component" value="Unassembled WGS sequence"/>
</dbReference>
<evidence type="ECO:0000313" key="3">
    <source>
        <dbReference type="Proteomes" id="UP001057375"/>
    </source>
</evidence>
<dbReference type="Gene3D" id="3.60.10.10">
    <property type="entry name" value="Endonuclease/exonuclease/phosphatase"/>
    <property type="match status" value="1"/>
</dbReference>
<dbReference type="SUPFAM" id="SSF56219">
    <property type="entry name" value="DNase I-like"/>
    <property type="match status" value="1"/>
</dbReference>
<evidence type="ECO:0000313" key="2">
    <source>
        <dbReference type="EMBL" id="GKT19228.1"/>
    </source>
</evidence>
<accession>A0ABQ5JVS7</accession>
<dbReference type="InterPro" id="IPR036691">
    <property type="entry name" value="Endo/exonu/phosph_ase_sf"/>
</dbReference>
<proteinExistence type="predicted"/>
<dbReference type="InterPro" id="IPR038772">
    <property type="entry name" value="Sph/SMPD2-like"/>
</dbReference>
<gene>
    <name evidence="2" type="ORF">ADUPG1_011466</name>
</gene>
<comment type="caution">
    <text evidence="2">The sequence shown here is derived from an EMBL/GenBank/DDBJ whole genome shotgun (WGS) entry which is preliminary data.</text>
</comment>
<protein>
    <recommendedName>
        <fullName evidence="4">Sphingomyelin phosphodiesterase</fullName>
    </recommendedName>
</protein>